<dbReference type="InterPro" id="IPR029787">
    <property type="entry name" value="Nucleotide_cyclase"/>
</dbReference>
<evidence type="ECO:0000259" key="2">
    <source>
        <dbReference type="PROSITE" id="PS50125"/>
    </source>
</evidence>
<evidence type="ECO:0000313" key="4">
    <source>
        <dbReference type="Proteomes" id="UP001304300"/>
    </source>
</evidence>
<dbReference type="InterPro" id="IPR018225">
    <property type="entry name" value="Transaldolase_AS"/>
</dbReference>
<evidence type="ECO:0000256" key="1">
    <source>
        <dbReference type="SAM" id="Phobius"/>
    </source>
</evidence>
<dbReference type="PROSITE" id="PS01054">
    <property type="entry name" value="TRANSALDOLASE_1"/>
    <property type="match status" value="1"/>
</dbReference>
<keyword evidence="1" id="KW-1133">Transmembrane helix</keyword>
<dbReference type="KEGG" id="puo:RZN69_08985"/>
<feature type="domain" description="Guanylate cyclase" evidence="2">
    <location>
        <begin position="584"/>
        <end position="722"/>
    </location>
</feature>
<dbReference type="RefSeq" id="WP_317835764.1">
    <property type="nucleotide sequence ID" value="NZ_CP136920.1"/>
</dbReference>
<gene>
    <name evidence="3" type="ORF">RZN69_08985</name>
</gene>
<dbReference type="GO" id="GO:0035556">
    <property type="term" value="P:intracellular signal transduction"/>
    <property type="evidence" value="ECO:0007669"/>
    <property type="project" value="InterPro"/>
</dbReference>
<dbReference type="Gene3D" id="3.30.70.1230">
    <property type="entry name" value="Nucleotide cyclase"/>
    <property type="match status" value="1"/>
</dbReference>
<keyword evidence="3" id="KW-0456">Lyase</keyword>
<dbReference type="AlphaFoldDB" id="A0AAQ3LEH6"/>
<keyword evidence="1" id="KW-0812">Transmembrane</keyword>
<dbReference type="PANTHER" id="PTHR43081:SF1">
    <property type="entry name" value="ADENYLATE CYCLASE, TERMINAL-DIFFERENTIATION SPECIFIC"/>
    <property type="match status" value="1"/>
</dbReference>
<organism evidence="3 4">
    <name type="scientific">Rubellicoccus peritrichatus</name>
    <dbReference type="NCBI Taxonomy" id="3080537"/>
    <lineage>
        <taxon>Bacteria</taxon>
        <taxon>Pseudomonadati</taxon>
        <taxon>Verrucomicrobiota</taxon>
        <taxon>Opitutia</taxon>
        <taxon>Puniceicoccales</taxon>
        <taxon>Cerasicoccaceae</taxon>
        <taxon>Rubellicoccus</taxon>
    </lineage>
</organism>
<dbReference type="GO" id="GO:0005975">
    <property type="term" value="P:carbohydrate metabolic process"/>
    <property type="evidence" value="ECO:0007669"/>
    <property type="project" value="InterPro"/>
</dbReference>
<dbReference type="InterPro" id="IPR007890">
    <property type="entry name" value="CHASE2"/>
</dbReference>
<keyword evidence="4" id="KW-1185">Reference proteome</keyword>
<evidence type="ECO:0000313" key="3">
    <source>
        <dbReference type="EMBL" id="WOO43222.1"/>
    </source>
</evidence>
<dbReference type="Proteomes" id="UP001304300">
    <property type="component" value="Chromosome"/>
</dbReference>
<dbReference type="SMART" id="SM01080">
    <property type="entry name" value="CHASE2"/>
    <property type="match status" value="1"/>
</dbReference>
<proteinExistence type="predicted"/>
<dbReference type="InterPro" id="IPR050697">
    <property type="entry name" value="Adenylyl/Guanylyl_Cyclase_3/4"/>
</dbReference>
<dbReference type="CDD" id="cd07302">
    <property type="entry name" value="CHD"/>
    <property type="match status" value="1"/>
</dbReference>
<dbReference type="PANTHER" id="PTHR43081">
    <property type="entry name" value="ADENYLATE CYCLASE, TERMINAL-DIFFERENTIATION SPECIFIC-RELATED"/>
    <property type="match status" value="1"/>
</dbReference>
<keyword evidence="1" id="KW-0472">Membrane</keyword>
<feature type="transmembrane region" description="Helical" evidence="1">
    <location>
        <begin position="498"/>
        <end position="516"/>
    </location>
</feature>
<dbReference type="SMART" id="SM00044">
    <property type="entry name" value="CYCc"/>
    <property type="match status" value="1"/>
</dbReference>
<reference evidence="3 4" key="1">
    <citation type="submission" date="2023-10" db="EMBL/GenBank/DDBJ databases">
        <title>Rubellicoccus peritrichatus gen. nov., sp. nov., isolated from an algae of coral reef tank.</title>
        <authorList>
            <person name="Luo J."/>
        </authorList>
    </citation>
    <scope>NUCLEOTIDE SEQUENCE [LARGE SCALE GENOMIC DNA]</scope>
    <source>
        <strain evidence="3 4">CR14</strain>
    </source>
</reference>
<dbReference type="Pfam" id="PF00211">
    <property type="entry name" value="Guanylate_cyc"/>
    <property type="match status" value="1"/>
</dbReference>
<accession>A0AAQ3LEH6</accession>
<dbReference type="GO" id="GO:0004016">
    <property type="term" value="F:adenylate cyclase activity"/>
    <property type="evidence" value="ECO:0007669"/>
    <property type="project" value="UniProtKB-ARBA"/>
</dbReference>
<dbReference type="InterPro" id="IPR001054">
    <property type="entry name" value="A/G_cyclase"/>
</dbReference>
<protein>
    <submittedName>
        <fullName evidence="3">Adenylate/guanylate cyclase domain-containing protein</fullName>
        <ecNumber evidence="3">4.6.1.-</ecNumber>
    </submittedName>
</protein>
<sequence length="859" mass="96504">MAAPKTGKFKLFFLLFPIPLFWVLFSQLDVFRVYYKRLENVATDWRFQVRGQLDVPEVKVAYADLDAVTISKIGERPYSRRIHAQVASVLFEVGKARAIGYDFVFSREGNSEMVPDDWVKGADLFLGDVIRKYPNIVLAANYTGHQLPKTLEELEIDESITGIDYKRSRMPLYYFNERLPEEAKTGEDETFPEMPTFPVIGQTYLFPLAQDQLRQMSGLPLEGDSPGTVGLIAVDTYQSADAVPRWLPLYTHSQGPYWTLNFLKGIVYFYDTVEFAEYEDTIDEEVEEEEENIVLLGDDVIVRDSDGDFLLSMPYIQDHTFYHITIELILKYFGLTNDAVEVTQDFLIIRDKDGTELVKAPMKEGQITEVNWFSKWINHDLNPRASIIHIIQQYINLRDGEGVIKEEAEEFFKKFNDAIVLVGPVDPILQDLAPTPFDSAPVPKVSVHGNMVKTLMSGIYITRISSGLQITIIFLLTVVVSILGLYSGKLSVLAKTGSGILLVGYVIVSFVTFSTLHILIPLIAPIASAITTTAAGALYQLFVEERQKGRITGMFGTYLSPELVTEMVESGEEPALGGEDVRITAFFSDVQSFSSFSELLEPDQLVTLMNEYLTAMTDILMQEGAYVDKYIGDAIVAMFNAPVHLPGHELRGCIAAAKIQKRQLELRAKWADEGDKWPDIVSKMQTRIGLNTGNATVGNMGSESRFNYTMMGDTVNLAARCESGAKTAGVYSLVTAETMKAAKESGDDVLFRFVDKWQVKGRKKPVDMYEIVGLTADMDQSTIDCVRYYEEGLDRYFALDWIPALNLFERASELEPNQPGITPGVTTNPSLVLLQRCKTLRQHPPDPNYWNGVFVMTTK</sequence>
<name>A0AAQ3LEH6_9BACT</name>
<dbReference type="SUPFAM" id="SSF55073">
    <property type="entry name" value="Nucleotide cyclase"/>
    <property type="match status" value="1"/>
</dbReference>
<dbReference type="PROSITE" id="PS50125">
    <property type="entry name" value="GUANYLATE_CYCLASE_2"/>
    <property type="match status" value="1"/>
</dbReference>
<dbReference type="EC" id="4.6.1.-" evidence="3"/>
<dbReference type="Pfam" id="PF05226">
    <property type="entry name" value="CHASE2"/>
    <property type="match status" value="1"/>
</dbReference>
<dbReference type="EMBL" id="CP136920">
    <property type="protein sequence ID" value="WOO43222.1"/>
    <property type="molecule type" value="Genomic_DNA"/>
</dbReference>
<feature type="transmembrane region" description="Helical" evidence="1">
    <location>
        <begin position="467"/>
        <end position="486"/>
    </location>
</feature>
<dbReference type="GO" id="GO:0006171">
    <property type="term" value="P:cAMP biosynthetic process"/>
    <property type="evidence" value="ECO:0007669"/>
    <property type="project" value="TreeGrafter"/>
</dbReference>